<dbReference type="SMART" id="SM00825">
    <property type="entry name" value="PKS_KS"/>
    <property type="match status" value="1"/>
</dbReference>
<keyword evidence="7" id="KW-1185">Reference proteome</keyword>
<dbReference type="STRING" id="1859457.BET10_02460"/>
<proteinExistence type="inferred from homology"/>
<name>A0A1S1MWE7_9GAMM</name>
<comment type="similarity">
    <text evidence="2 4">Belongs to the thiolase-like superfamily. Beta-ketoacyl-ACP synthases family.</text>
</comment>
<dbReference type="EMBL" id="MKJU01000004">
    <property type="protein sequence ID" value="OHU93197.1"/>
    <property type="molecule type" value="Genomic_DNA"/>
</dbReference>
<dbReference type="AlphaFoldDB" id="A0A1S1MWE7"/>
<evidence type="ECO:0000259" key="5">
    <source>
        <dbReference type="PROSITE" id="PS52004"/>
    </source>
</evidence>
<dbReference type="PANTHER" id="PTHR11712:SF336">
    <property type="entry name" value="3-OXOACYL-[ACYL-CARRIER-PROTEIN] SYNTHASE, MITOCHONDRIAL"/>
    <property type="match status" value="1"/>
</dbReference>
<reference evidence="6 7" key="1">
    <citation type="submission" date="2016-09" db="EMBL/GenBank/DDBJ databases">
        <title>Pseudoalteromonas amylolytica sp. nov., isolated from the surface seawater.</title>
        <authorList>
            <person name="Wu Y.-H."/>
            <person name="Cheng H."/>
            <person name="Jin X.-B."/>
            <person name="Wang C.-S."/>
            <person name="Xu X.-W."/>
        </authorList>
    </citation>
    <scope>NUCLEOTIDE SEQUENCE [LARGE SCALE GENOMIC DNA]</scope>
    <source>
        <strain evidence="6 7">JW1</strain>
    </source>
</reference>
<dbReference type="OrthoDB" id="9808669at2"/>
<feature type="domain" description="Ketosynthase family 3 (KS3)" evidence="5">
    <location>
        <begin position="3"/>
        <end position="428"/>
    </location>
</feature>
<dbReference type="InterPro" id="IPR000794">
    <property type="entry name" value="Beta-ketoacyl_synthase"/>
</dbReference>
<dbReference type="SUPFAM" id="SSF53901">
    <property type="entry name" value="Thiolase-like"/>
    <property type="match status" value="2"/>
</dbReference>
<dbReference type="PANTHER" id="PTHR11712">
    <property type="entry name" value="POLYKETIDE SYNTHASE-RELATED"/>
    <property type="match status" value="1"/>
</dbReference>
<dbReference type="NCBIfam" id="NF005589">
    <property type="entry name" value="PRK07314.1"/>
    <property type="match status" value="1"/>
</dbReference>
<protein>
    <recommendedName>
        <fullName evidence="5">Ketosynthase family 3 (KS3) domain-containing protein</fullName>
    </recommendedName>
</protein>
<accession>A0A1S1MWE7</accession>
<keyword evidence="3 4" id="KW-0808">Transferase</keyword>
<organism evidence="6 7">
    <name type="scientific">Pseudoalteromonas amylolytica</name>
    <dbReference type="NCBI Taxonomy" id="1859457"/>
    <lineage>
        <taxon>Bacteria</taxon>
        <taxon>Pseudomonadati</taxon>
        <taxon>Pseudomonadota</taxon>
        <taxon>Gammaproteobacteria</taxon>
        <taxon>Alteromonadales</taxon>
        <taxon>Pseudoalteromonadaceae</taxon>
        <taxon>Pseudoalteromonas</taxon>
    </lineage>
</organism>
<dbReference type="Pfam" id="PF00109">
    <property type="entry name" value="ketoacyl-synt"/>
    <property type="match status" value="1"/>
</dbReference>
<sequence>MNMRRVVVTGIGAISPIGTSAHTSFDNLLQGKHGIRPIEHFDPAQFACKTTFAAQVSSQLDASTLAPFKHMDDSTRTKLLKKIDRHQMFAMIAAAEAIQEAGLDNLDDEQLRLRIGVNLATGVGGLNSLEVCAAKAVSGKKQSPFGNLMFLPNLAAGYVASHWNFGGPNNAHCTACAASAHSIIDACNAIKGGEAEIIVAGGAEASVTPVGIATFNAQNALSTRNHDLATASRPFTTDRDGFVMGEGAACLVLEEYDHAITRGAKIYCEIVGFGRTSDGYTGQALSAPHPQGSGAQRAMQNALNMANLNTQDVQYINTHSTSTAADSIEVLAIKNTFADHANKLAVSGTKSQTGHLLGAAAAIEAVFTVLALQQQTLPYTLNLTTENVDPSCLGVDLIMLTPQKMKVNAALSNSFGFGGTNASIAFKTLG</sequence>
<dbReference type="InterPro" id="IPR020841">
    <property type="entry name" value="PKS_Beta-ketoAc_synthase_dom"/>
</dbReference>
<dbReference type="GO" id="GO:0006633">
    <property type="term" value="P:fatty acid biosynthetic process"/>
    <property type="evidence" value="ECO:0007669"/>
    <property type="project" value="TreeGrafter"/>
</dbReference>
<comment type="pathway">
    <text evidence="1">Lipid metabolism; fatty acid biosynthesis.</text>
</comment>
<dbReference type="Proteomes" id="UP000179786">
    <property type="component" value="Unassembled WGS sequence"/>
</dbReference>
<evidence type="ECO:0000256" key="3">
    <source>
        <dbReference type="ARBA" id="ARBA00022679"/>
    </source>
</evidence>
<comment type="caution">
    <text evidence="6">The sequence shown here is derived from an EMBL/GenBank/DDBJ whole genome shotgun (WGS) entry which is preliminary data.</text>
</comment>
<gene>
    <name evidence="6" type="ORF">BET10_02460</name>
</gene>
<dbReference type="InterPro" id="IPR014030">
    <property type="entry name" value="Ketoacyl_synth_N"/>
</dbReference>
<dbReference type="InterPro" id="IPR016039">
    <property type="entry name" value="Thiolase-like"/>
</dbReference>
<evidence type="ECO:0000313" key="6">
    <source>
        <dbReference type="EMBL" id="OHU93197.1"/>
    </source>
</evidence>
<dbReference type="PROSITE" id="PS52004">
    <property type="entry name" value="KS3_2"/>
    <property type="match status" value="1"/>
</dbReference>
<dbReference type="CDD" id="cd00834">
    <property type="entry name" value="KAS_I_II"/>
    <property type="match status" value="1"/>
</dbReference>
<evidence type="ECO:0000256" key="1">
    <source>
        <dbReference type="ARBA" id="ARBA00005194"/>
    </source>
</evidence>
<dbReference type="GO" id="GO:0004315">
    <property type="term" value="F:3-oxoacyl-[acyl-carrier-protein] synthase activity"/>
    <property type="evidence" value="ECO:0007669"/>
    <property type="project" value="TreeGrafter"/>
</dbReference>
<evidence type="ECO:0000256" key="2">
    <source>
        <dbReference type="ARBA" id="ARBA00008467"/>
    </source>
</evidence>
<dbReference type="Pfam" id="PF02801">
    <property type="entry name" value="Ketoacyl-synt_C"/>
    <property type="match status" value="1"/>
</dbReference>
<evidence type="ECO:0000313" key="7">
    <source>
        <dbReference type="Proteomes" id="UP000179786"/>
    </source>
</evidence>
<dbReference type="Gene3D" id="3.40.47.10">
    <property type="match status" value="1"/>
</dbReference>
<evidence type="ECO:0000256" key="4">
    <source>
        <dbReference type="RuleBase" id="RU003694"/>
    </source>
</evidence>
<dbReference type="InterPro" id="IPR014031">
    <property type="entry name" value="Ketoacyl_synth_C"/>
</dbReference>